<organism evidence="1 2">
    <name type="scientific">Marinomonas primoryensis</name>
    <dbReference type="NCBI Taxonomy" id="178399"/>
    <lineage>
        <taxon>Bacteria</taxon>
        <taxon>Pseudomonadati</taxon>
        <taxon>Pseudomonadota</taxon>
        <taxon>Gammaproteobacteria</taxon>
        <taxon>Oceanospirillales</taxon>
        <taxon>Oceanospirillaceae</taxon>
        <taxon>Marinomonas</taxon>
    </lineage>
</organism>
<dbReference type="Proteomes" id="UP000249898">
    <property type="component" value="Chromosome"/>
</dbReference>
<dbReference type="RefSeq" id="WP_112140146.1">
    <property type="nucleotide sequence ID" value="NZ_CP016181.1"/>
</dbReference>
<evidence type="ECO:0000313" key="1">
    <source>
        <dbReference type="EMBL" id="AWY01556.1"/>
    </source>
</evidence>
<proteinExistence type="predicted"/>
<dbReference type="OrthoDB" id="1365160at2"/>
<accession>A0A2Z4PVF0</accession>
<protein>
    <submittedName>
        <fullName evidence="1">Uncharacterized protein</fullName>
    </submittedName>
</protein>
<gene>
    <name evidence="1" type="ORF">A8139_17500</name>
</gene>
<sequence length="215" mass="23434">MSNTLTAEHKENQLAELTKHNIISADITPEINTSTSSNGIVLSSNVNESHHAPSGWIMASSIKDLKNKLGVKDDDIDSGIKSDHHINYPPEPSPNLLQLHKNSPDGCSFEQSLCDNHKLDAHHLANATLAYVMGHSKKVSKYEDAINKISFPKPMTIPVFAAENVTVYPGKPLVLKSDDNKPIVVNFGSVTVEQGGEIQIIGGSTQWTSQTFIQK</sequence>
<evidence type="ECO:0000313" key="2">
    <source>
        <dbReference type="Proteomes" id="UP000249898"/>
    </source>
</evidence>
<name>A0A2Z4PVF0_9GAMM</name>
<reference evidence="1 2" key="1">
    <citation type="submission" date="2016-06" db="EMBL/GenBank/DDBJ databases">
        <title>The sequenced genome of the ice-adhering bacterium Marinomonas primoryensis, from Antarctica.</title>
        <authorList>
            <person name="Graham L."/>
            <person name="Vance T.D.R."/>
            <person name="Davies P.L."/>
        </authorList>
    </citation>
    <scope>NUCLEOTIDE SEQUENCE [LARGE SCALE GENOMIC DNA]</scope>
    <source>
        <strain evidence="1 2">AceL</strain>
    </source>
</reference>
<dbReference type="AlphaFoldDB" id="A0A2Z4PVF0"/>
<dbReference type="EMBL" id="CP016181">
    <property type="protein sequence ID" value="AWY01556.1"/>
    <property type="molecule type" value="Genomic_DNA"/>
</dbReference>